<reference evidence="2" key="1">
    <citation type="submission" date="2017-12" db="EMBL/GenBank/DDBJ databases">
        <title>Sequencing the genomes of 1000 Actinobacteria strains.</title>
        <authorList>
            <person name="Klenk H.-P."/>
        </authorList>
    </citation>
    <scope>NUCLEOTIDE SEQUENCE [LARGE SCALE GENOMIC DNA]</scope>
    <source>
        <strain evidence="2">DSM 44228</strain>
    </source>
</reference>
<keyword evidence="1" id="KW-0472">Membrane</keyword>
<proteinExistence type="predicted"/>
<keyword evidence="3" id="KW-1185">Reference proteome</keyword>
<evidence type="ECO:0000256" key="1">
    <source>
        <dbReference type="SAM" id="Phobius"/>
    </source>
</evidence>
<dbReference type="Proteomes" id="UP000233786">
    <property type="component" value="Unassembled WGS sequence"/>
</dbReference>
<dbReference type="RefSeq" id="WP_010695559.1">
    <property type="nucleotide sequence ID" value="NZ_CP061007.1"/>
</dbReference>
<sequence>MAGRAALNLVIANHYRTQRSPAGVIGMAVLTIVDGGLAAVMKARRQ</sequence>
<dbReference type="AlphaFoldDB" id="A0A2N3XWK2"/>
<name>A0A2N3XWK2_SACSN</name>
<evidence type="ECO:0000313" key="3">
    <source>
        <dbReference type="Proteomes" id="UP000233786"/>
    </source>
</evidence>
<keyword evidence="1" id="KW-1133">Transmembrane helix</keyword>
<accession>A0A2N3XWK2</accession>
<dbReference type="EMBL" id="PJNB01000001">
    <property type="protein sequence ID" value="PKW15000.1"/>
    <property type="molecule type" value="Genomic_DNA"/>
</dbReference>
<organism evidence="2 3">
    <name type="scientific">Saccharopolyspora spinosa</name>
    <dbReference type="NCBI Taxonomy" id="60894"/>
    <lineage>
        <taxon>Bacteria</taxon>
        <taxon>Bacillati</taxon>
        <taxon>Actinomycetota</taxon>
        <taxon>Actinomycetes</taxon>
        <taxon>Pseudonocardiales</taxon>
        <taxon>Pseudonocardiaceae</taxon>
        <taxon>Saccharopolyspora</taxon>
    </lineage>
</organism>
<evidence type="ECO:0000313" key="2">
    <source>
        <dbReference type="EMBL" id="PKW15000.1"/>
    </source>
</evidence>
<feature type="transmembrane region" description="Helical" evidence="1">
    <location>
        <begin position="20"/>
        <end position="40"/>
    </location>
</feature>
<comment type="caution">
    <text evidence="2">The sequence shown here is derived from an EMBL/GenBank/DDBJ whole genome shotgun (WGS) entry which is preliminary data.</text>
</comment>
<gene>
    <name evidence="2" type="ORF">A8926_2666</name>
</gene>
<protein>
    <submittedName>
        <fullName evidence="2">Uncharacterized protein</fullName>
    </submittedName>
</protein>
<dbReference type="STRING" id="994479.GCA_000194155_02771"/>
<keyword evidence="1" id="KW-0812">Transmembrane</keyword>